<feature type="compositionally biased region" description="Basic and acidic residues" evidence="1">
    <location>
        <begin position="131"/>
        <end position="148"/>
    </location>
</feature>
<accession>A0AAV8AFU4</accession>
<feature type="compositionally biased region" description="Low complexity" evidence="1">
    <location>
        <begin position="1"/>
        <end position="13"/>
    </location>
</feature>
<dbReference type="Proteomes" id="UP001146793">
    <property type="component" value="Unassembled WGS sequence"/>
</dbReference>
<organism evidence="2 3">
    <name type="scientific">Anaeramoeba flamelloides</name>
    <dbReference type="NCBI Taxonomy" id="1746091"/>
    <lineage>
        <taxon>Eukaryota</taxon>
        <taxon>Metamonada</taxon>
        <taxon>Anaeramoebidae</taxon>
        <taxon>Anaeramoeba</taxon>
    </lineage>
</organism>
<feature type="region of interest" description="Disordered" evidence="1">
    <location>
        <begin position="491"/>
        <end position="530"/>
    </location>
</feature>
<dbReference type="AlphaFoldDB" id="A0AAV8AFU4"/>
<proteinExistence type="predicted"/>
<evidence type="ECO:0000313" key="2">
    <source>
        <dbReference type="EMBL" id="KAJ3452256.1"/>
    </source>
</evidence>
<evidence type="ECO:0000256" key="1">
    <source>
        <dbReference type="SAM" id="MobiDB-lite"/>
    </source>
</evidence>
<evidence type="ECO:0000313" key="3">
    <source>
        <dbReference type="Proteomes" id="UP001146793"/>
    </source>
</evidence>
<sequence length="719" mass="82884">MSNSGTDSTSSSNNERKNKSTTNSSNSDSENKHTTDPYSSESIDQGEFNTIEKQKKKKNSESSSEKENERGSESESKSESESEKEKENKKTNDDDHDNFANMNEDNFEWEDAEEQKTDSDASSLGSVWDASKTDSEDTSDRENEKKESSFSSDTSGSDQKQTTSPSENEGSDENSDHQQNTSSSTGTTLGSYGSDQSETSNFLLHFKNVSLDSSKNLLSQTAAHDLIVKHIESPDLPSQFEILFYLGTYTQWGSIDLLELEPSVFDQIKQTKKEYLQSYLQALSWCCLGDFFLCVNLLENEKISDQKVILYFDKKGVSIGIIRANFKVNSSSGKKKGTNNHRRPRNNEYSFKSKWADLEFSIHSTHPRKILLKNKRSNTTNSKIVICADNFQIKSSIVFALLIYKLSDGKDKRIGKNPKVEYIDINNLNLLVLPPYKISKNLKQQLGEFRTIQRLLDRWQKKAKLQSKIKTKNLKIGFFGHESQKETLNNLGTKVNDDNLDTSSSSPFSSDEDYEIKKKQRQKKKKQKLNSTPISHLVSIRDFSHLVINQKKDTSVAPLIGGKLNLLETTKNQKEIGILQKKNEELFEKREWDLIEYDYFSDFGPKKYYLDGKVIFFVHAIVKRKMPFQNGLLWVNRKSVKIKYSKTQKTIKFTRDYEVKELENERVFKIQSRGKKKSQNNCYYLVARSPNERLLIMRTITIFHRNWLKRNEKKNQKYY</sequence>
<feature type="compositionally biased region" description="Polar residues" evidence="1">
    <location>
        <begin position="158"/>
        <end position="168"/>
    </location>
</feature>
<name>A0AAV8AFU4_9EUKA</name>
<feature type="region of interest" description="Disordered" evidence="1">
    <location>
        <begin position="1"/>
        <end position="194"/>
    </location>
</feature>
<feature type="compositionally biased region" description="Basic residues" evidence="1">
    <location>
        <begin position="518"/>
        <end position="528"/>
    </location>
</feature>
<dbReference type="EMBL" id="JANTQA010000008">
    <property type="protein sequence ID" value="KAJ3452256.1"/>
    <property type="molecule type" value="Genomic_DNA"/>
</dbReference>
<reference evidence="2" key="1">
    <citation type="submission" date="2022-08" db="EMBL/GenBank/DDBJ databases">
        <title>Novel sulphate-reducing endosymbionts in the free-living metamonad Anaeramoeba.</title>
        <authorList>
            <person name="Jerlstrom-Hultqvist J."/>
            <person name="Cepicka I."/>
            <person name="Gallot-Lavallee L."/>
            <person name="Salas-Leiva D."/>
            <person name="Curtis B.A."/>
            <person name="Zahonova K."/>
            <person name="Pipaliya S."/>
            <person name="Dacks J."/>
            <person name="Roger A.J."/>
        </authorList>
    </citation>
    <scope>NUCLEOTIDE SEQUENCE</scope>
    <source>
        <strain evidence="2">Busselton2</strain>
    </source>
</reference>
<protein>
    <submittedName>
        <fullName evidence="2">Zcchc10 protein</fullName>
    </submittedName>
</protein>
<feature type="compositionally biased region" description="Basic and acidic residues" evidence="1">
    <location>
        <begin position="59"/>
        <end position="93"/>
    </location>
</feature>
<comment type="caution">
    <text evidence="2">The sequence shown here is derived from an EMBL/GenBank/DDBJ whole genome shotgun (WGS) entry which is preliminary data.</text>
</comment>
<gene>
    <name evidence="2" type="ORF">M0812_04020</name>
</gene>
<feature type="compositionally biased region" description="Low complexity" evidence="1">
    <location>
        <begin position="181"/>
        <end position="194"/>
    </location>
</feature>